<dbReference type="AlphaFoldDB" id="A0A164PKQ2"/>
<evidence type="ECO:0000313" key="1">
    <source>
        <dbReference type="EMBL" id="KZS88827.1"/>
    </source>
</evidence>
<gene>
    <name evidence="1" type="ORF">SISNIDRAFT_469893</name>
</gene>
<organism evidence="1 2">
    <name type="scientific">Sistotremastrum niveocremeum HHB9708</name>
    <dbReference type="NCBI Taxonomy" id="1314777"/>
    <lineage>
        <taxon>Eukaryota</taxon>
        <taxon>Fungi</taxon>
        <taxon>Dikarya</taxon>
        <taxon>Basidiomycota</taxon>
        <taxon>Agaricomycotina</taxon>
        <taxon>Agaricomycetes</taxon>
        <taxon>Sistotremastrales</taxon>
        <taxon>Sistotremastraceae</taxon>
        <taxon>Sertulicium</taxon>
        <taxon>Sertulicium niveocremeum</taxon>
    </lineage>
</organism>
<keyword evidence="2" id="KW-1185">Reference proteome</keyword>
<sequence>MTPSEELPAKNVVRARGSSSNYAENSSMSSFFNLESTDSAGTTLKTPSNALSLAQGTTSVPMTLIVLNETTAKLGDFYASANICSGRMMAWAASLVISRSIRNKPPADLGDKNVVILDTVTSSVALAIMFGSSGWHWLWTICRIACNIGLLYTGRKNYNTIEVPVLVGVRVHPASTIYRGVLLASHNTRVKYCSARISAKFINTNTGPGQNI</sequence>
<proteinExistence type="predicted"/>
<reference evidence="1 2" key="1">
    <citation type="journal article" date="2016" name="Mol. Biol. Evol.">
        <title>Comparative Genomics of Early-Diverging Mushroom-Forming Fungi Provides Insights into the Origins of Lignocellulose Decay Capabilities.</title>
        <authorList>
            <person name="Nagy L.G."/>
            <person name="Riley R."/>
            <person name="Tritt A."/>
            <person name="Adam C."/>
            <person name="Daum C."/>
            <person name="Floudas D."/>
            <person name="Sun H."/>
            <person name="Yadav J.S."/>
            <person name="Pangilinan J."/>
            <person name="Larsson K.H."/>
            <person name="Matsuura K."/>
            <person name="Barry K."/>
            <person name="Labutti K."/>
            <person name="Kuo R."/>
            <person name="Ohm R.A."/>
            <person name="Bhattacharya S.S."/>
            <person name="Shirouzu T."/>
            <person name="Yoshinaga Y."/>
            <person name="Martin F.M."/>
            <person name="Grigoriev I.V."/>
            <person name="Hibbett D.S."/>
        </authorList>
    </citation>
    <scope>NUCLEOTIDE SEQUENCE [LARGE SCALE GENOMIC DNA]</scope>
    <source>
        <strain evidence="1 2">HHB9708</strain>
    </source>
</reference>
<accession>A0A164PKQ2</accession>
<name>A0A164PKQ2_9AGAM</name>
<dbReference type="EMBL" id="KV419433">
    <property type="protein sequence ID" value="KZS88827.1"/>
    <property type="molecule type" value="Genomic_DNA"/>
</dbReference>
<evidence type="ECO:0000313" key="2">
    <source>
        <dbReference type="Proteomes" id="UP000076722"/>
    </source>
</evidence>
<dbReference type="Proteomes" id="UP000076722">
    <property type="component" value="Unassembled WGS sequence"/>
</dbReference>
<protein>
    <submittedName>
        <fullName evidence="1">Uncharacterized protein</fullName>
    </submittedName>
</protein>